<name>A0A2H0V4Q5_9BACT</name>
<evidence type="ECO:0000313" key="2">
    <source>
        <dbReference type="EMBL" id="PIR94074.1"/>
    </source>
</evidence>
<proteinExistence type="predicted"/>
<sequence>MATLALVQEYFDAIGVKGQIHQISKDWVDTTALIESTFKESAPDDELYQRFESVVNDRVNVIVLDYMRRLMHSIVESMLPFFAECLTDEEMQQIIDWSKSEVAQKFVALQPQMTPVFQQGIMTFFAANKAAMDEEIDAAMDQAADEVGLNKEHLSPQRLSWGATD</sequence>
<accession>A0A2H0V4Q5</accession>
<evidence type="ECO:0000259" key="1">
    <source>
        <dbReference type="Pfam" id="PF09832"/>
    </source>
</evidence>
<gene>
    <name evidence="2" type="ORF">COT97_03240</name>
</gene>
<organism evidence="2 3">
    <name type="scientific">Candidatus Falkowbacteria bacterium CG10_big_fil_rev_8_21_14_0_10_39_11</name>
    <dbReference type="NCBI Taxonomy" id="1974565"/>
    <lineage>
        <taxon>Bacteria</taxon>
        <taxon>Candidatus Falkowiibacteriota</taxon>
    </lineage>
</organism>
<dbReference type="EMBL" id="PFAP01000020">
    <property type="protein sequence ID" value="PIR94074.1"/>
    <property type="molecule type" value="Genomic_DNA"/>
</dbReference>
<dbReference type="AlphaFoldDB" id="A0A2H0V4Q5"/>
<evidence type="ECO:0000313" key="3">
    <source>
        <dbReference type="Proteomes" id="UP000229901"/>
    </source>
</evidence>
<dbReference type="InterPro" id="IPR018637">
    <property type="entry name" value="DUF2059"/>
</dbReference>
<dbReference type="Proteomes" id="UP000229901">
    <property type="component" value="Unassembled WGS sequence"/>
</dbReference>
<feature type="domain" description="DUF2059" evidence="1">
    <location>
        <begin position="74"/>
        <end position="121"/>
    </location>
</feature>
<comment type="caution">
    <text evidence="2">The sequence shown here is derived from an EMBL/GenBank/DDBJ whole genome shotgun (WGS) entry which is preliminary data.</text>
</comment>
<reference evidence="3" key="1">
    <citation type="submission" date="2017-09" db="EMBL/GenBank/DDBJ databases">
        <title>Depth-based differentiation of microbial function through sediment-hosted aquifers and enrichment of novel symbionts in the deep terrestrial subsurface.</title>
        <authorList>
            <person name="Probst A.J."/>
            <person name="Ladd B."/>
            <person name="Jarett J.K."/>
            <person name="Geller-Mcgrath D.E."/>
            <person name="Sieber C.M.K."/>
            <person name="Emerson J.B."/>
            <person name="Anantharaman K."/>
            <person name="Thomas B.C."/>
            <person name="Malmstrom R."/>
            <person name="Stieglmeier M."/>
            <person name="Klingl A."/>
            <person name="Woyke T."/>
            <person name="Ryan C.M."/>
            <person name="Banfield J.F."/>
        </authorList>
    </citation>
    <scope>NUCLEOTIDE SEQUENCE [LARGE SCALE GENOMIC DNA]</scope>
</reference>
<protein>
    <recommendedName>
        <fullName evidence="1">DUF2059 domain-containing protein</fullName>
    </recommendedName>
</protein>
<dbReference type="Pfam" id="PF09832">
    <property type="entry name" value="DUF2059"/>
    <property type="match status" value="1"/>
</dbReference>